<dbReference type="EMBL" id="AP021906">
    <property type="protein sequence ID" value="BBP93296.1"/>
    <property type="molecule type" value="Genomic_DNA"/>
</dbReference>
<reference evidence="3 4" key="1">
    <citation type="submission" date="2019-12" db="EMBL/GenBank/DDBJ databases">
        <title>Full genome sequence of a Bacillus safensis strain isolated from commercially available natto in Indonesia.</title>
        <authorList>
            <person name="Yoshida M."/>
            <person name="Uomi M."/>
            <person name="Waturangi D."/>
            <person name="Ekaputri J.J."/>
            <person name="Setiamarga D.H.E."/>
        </authorList>
    </citation>
    <scope>NUCLEOTIDE SEQUENCE [LARGE SCALE GENOMIC DNA]</scope>
    <source>
        <strain evidence="3 4">IDN1</strain>
    </source>
</reference>
<accession>A0A5S9MNH9</accession>
<dbReference type="GO" id="GO:0005524">
    <property type="term" value="F:ATP binding"/>
    <property type="evidence" value="ECO:0007669"/>
    <property type="project" value="InterPro"/>
</dbReference>
<sequence>MIRTENLQLSYGKKKIMSDLQLDIKSGDWVAIIGENGSGKSTLLKHLVRLEPTKKKKATFS</sequence>
<evidence type="ECO:0000313" key="4">
    <source>
        <dbReference type="Proteomes" id="UP000464658"/>
    </source>
</evidence>
<proteinExistence type="predicted"/>
<dbReference type="Proteomes" id="UP000464658">
    <property type="component" value="Chromosome"/>
</dbReference>
<evidence type="ECO:0000313" key="3">
    <source>
        <dbReference type="EMBL" id="BBP93296.1"/>
    </source>
</evidence>
<dbReference type="Pfam" id="PF00005">
    <property type="entry name" value="ABC_tran"/>
    <property type="match status" value="1"/>
</dbReference>
<evidence type="ECO:0000256" key="1">
    <source>
        <dbReference type="ARBA" id="ARBA00022448"/>
    </source>
</evidence>
<keyword evidence="1" id="KW-0813">Transport</keyword>
<evidence type="ECO:0000259" key="2">
    <source>
        <dbReference type="Pfam" id="PF00005"/>
    </source>
</evidence>
<name>A0A5S9MNH9_BACIA</name>
<dbReference type="SUPFAM" id="SSF52540">
    <property type="entry name" value="P-loop containing nucleoside triphosphate hydrolases"/>
    <property type="match status" value="1"/>
</dbReference>
<gene>
    <name evidence="3" type="ORF">BsIDN1_69140</name>
</gene>
<organism evidence="3 4">
    <name type="scientific">Bacillus safensis</name>
    <dbReference type="NCBI Taxonomy" id="561879"/>
    <lineage>
        <taxon>Bacteria</taxon>
        <taxon>Bacillati</taxon>
        <taxon>Bacillota</taxon>
        <taxon>Bacilli</taxon>
        <taxon>Bacillales</taxon>
        <taxon>Bacillaceae</taxon>
        <taxon>Bacillus</taxon>
    </lineage>
</organism>
<feature type="domain" description="ABC transporter" evidence="2">
    <location>
        <begin position="18"/>
        <end position="55"/>
    </location>
</feature>
<dbReference type="InterPro" id="IPR050153">
    <property type="entry name" value="Metal_Ion_Import_ABC"/>
</dbReference>
<dbReference type="AlphaFoldDB" id="A0A5S9MNH9"/>
<dbReference type="InterPro" id="IPR003439">
    <property type="entry name" value="ABC_transporter-like_ATP-bd"/>
</dbReference>
<dbReference type="InterPro" id="IPR027417">
    <property type="entry name" value="P-loop_NTPase"/>
</dbReference>
<dbReference type="Gene3D" id="3.40.50.300">
    <property type="entry name" value="P-loop containing nucleotide triphosphate hydrolases"/>
    <property type="match status" value="1"/>
</dbReference>
<dbReference type="GO" id="GO:0016887">
    <property type="term" value="F:ATP hydrolysis activity"/>
    <property type="evidence" value="ECO:0007669"/>
    <property type="project" value="InterPro"/>
</dbReference>
<protein>
    <recommendedName>
        <fullName evidence="2">ABC transporter domain-containing protein</fullName>
    </recommendedName>
</protein>
<dbReference type="PANTHER" id="PTHR42734">
    <property type="entry name" value="METAL TRANSPORT SYSTEM ATP-BINDING PROTEIN TM_0124-RELATED"/>
    <property type="match status" value="1"/>
</dbReference>